<comment type="caution">
    <text evidence="1">The sequence shown here is derived from an EMBL/GenBank/DDBJ whole genome shotgun (WGS) entry which is preliminary data.</text>
</comment>
<accession>A0ABQ4XWW6</accession>
<organism evidence="1 2">
    <name type="scientific">Tanacetum coccineum</name>
    <dbReference type="NCBI Taxonomy" id="301880"/>
    <lineage>
        <taxon>Eukaryota</taxon>
        <taxon>Viridiplantae</taxon>
        <taxon>Streptophyta</taxon>
        <taxon>Embryophyta</taxon>
        <taxon>Tracheophyta</taxon>
        <taxon>Spermatophyta</taxon>
        <taxon>Magnoliopsida</taxon>
        <taxon>eudicotyledons</taxon>
        <taxon>Gunneridae</taxon>
        <taxon>Pentapetalae</taxon>
        <taxon>asterids</taxon>
        <taxon>campanulids</taxon>
        <taxon>Asterales</taxon>
        <taxon>Asteraceae</taxon>
        <taxon>Asteroideae</taxon>
        <taxon>Anthemideae</taxon>
        <taxon>Anthemidinae</taxon>
        <taxon>Tanacetum</taxon>
    </lineage>
</organism>
<reference evidence="1" key="2">
    <citation type="submission" date="2022-01" db="EMBL/GenBank/DDBJ databases">
        <authorList>
            <person name="Yamashiro T."/>
            <person name="Shiraishi A."/>
            <person name="Satake H."/>
            <person name="Nakayama K."/>
        </authorList>
    </citation>
    <scope>NUCLEOTIDE SEQUENCE</scope>
</reference>
<name>A0ABQ4XWW6_9ASTR</name>
<sequence length="272" mass="31205">MLAPGAEKTVLVAEGSSETIQESWGSVGLQRTSYDWKGDTDESLKIRKLEDTLYVHGTNSKRLLQIRDNWTIFDDEPMHKDDQDDTDDLDQERDLLASLIQKLKCEIDLKKFVRKLDKYNDVNYMSKVEIDCAKAKGDLMIVFQYSGRILNNIPISNFPNGEKQHRLKHGYGIREISHERQCSTPEQNGIVERRNRTLVEVLRNNVKAAKVPCSSGLKHNCNAFFTQTIHLDESKAYRVFNKRTRIIVETIHVNFDELPQMASDHVSSDPGP</sequence>
<evidence type="ECO:0000313" key="2">
    <source>
        <dbReference type="Proteomes" id="UP001151760"/>
    </source>
</evidence>
<keyword evidence="2" id="KW-1185">Reference proteome</keyword>
<protein>
    <recommendedName>
        <fullName evidence="3">Integrase catalytic domain-containing protein</fullName>
    </recommendedName>
</protein>
<dbReference type="Proteomes" id="UP001151760">
    <property type="component" value="Unassembled WGS sequence"/>
</dbReference>
<reference evidence="1" key="1">
    <citation type="journal article" date="2022" name="Int. J. Mol. Sci.">
        <title>Draft Genome of Tanacetum Coccineum: Genomic Comparison of Closely Related Tanacetum-Family Plants.</title>
        <authorList>
            <person name="Yamashiro T."/>
            <person name="Shiraishi A."/>
            <person name="Nakayama K."/>
            <person name="Satake H."/>
        </authorList>
    </citation>
    <scope>NUCLEOTIDE SEQUENCE</scope>
</reference>
<evidence type="ECO:0000313" key="1">
    <source>
        <dbReference type="EMBL" id="GJS69904.1"/>
    </source>
</evidence>
<gene>
    <name evidence="1" type="ORF">Tco_0702745</name>
</gene>
<dbReference type="EMBL" id="BQNB010009896">
    <property type="protein sequence ID" value="GJS69904.1"/>
    <property type="molecule type" value="Genomic_DNA"/>
</dbReference>
<proteinExistence type="predicted"/>
<evidence type="ECO:0008006" key="3">
    <source>
        <dbReference type="Google" id="ProtNLM"/>
    </source>
</evidence>